<evidence type="ECO:0000313" key="12">
    <source>
        <dbReference type="Proteomes" id="UP000265816"/>
    </source>
</evidence>
<dbReference type="SUPFAM" id="SSF53633">
    <property type="entry name" value="Carbamate kinase-like"/>
    <property type="match status" value="1"/>
</dbReference>
<evidence type="ECO:0000313" key="11">
    <source>
        <dbReference type="EMBL" id="RID84604.1"/>
    </source>
</evidence>
<dbReference type="PANTHER" id="PTHR30409">
    <property type="entry name" value="CARBAMATE KINASE"/>
    <property type="match status" value="1"/>
</dbReference>
<evidence type="ECO:0000256" key="6">
    <source>
        <dbReference type="ARBA" id="ARBA00022777"/>
    </source>
</evidence>
<dbReference type="UniPathway" id="UPA00996">
    <property type="reaction ID" value="UER00366"/>
</dbReference>
<comment type="similarity">
    <text evidence="2 9">Belongs to the carbamate kinase family.</text>
</comment>
<evidence type="ECO:0000256" key="1">
    <source>
        <dbReference type="ARBA" id="ARBA00005118"/>
    </source>
</evidence>
<dbReference type="InterPro" id="IPR001048">
    <property type="entry name" value="Asp/Glu/Uridylate_kinase"/>
</dbReference>
<feature type="domain" description="Aspartate/glutamate/uridylate kinase" evidence="10">
    <location>
        <begin position="4"/>
        <end position="295"/>
    </location>
</feature>
<dbReference type="Gene3D" id="3.40.1160.10">
    <property type="entry name" value="Acetylglutamate kinase-like"/>
    <property type="match status" value="1"/>
</dbReference>
<keyword evidence="5 9" id="KW-0808">Transferase</keyword>
<keyword evidence="4" id="KW-0056">Arginine metabolism</keyword>
<sequence>MMAKTIVVALGGNAIQTGNGATAEEQKLACYNTAKQLVKLIKEGHKLVIAHGNGPQVGNIVLQQQMNQSDKLPAMPLDTCGAMSQGMIGYWLQNALYEVFHDEGIDKNAVTLVTQVLVDENDPAFENPTKPIGSFYTQEEADQLAKTKGYKMKEDAGRGYRRVVPSPKPLDIIEKKAIVDLIQSGNIVIASGGGGIPVSKDNSRLIGIEAVIDKDFASEKLAELVDADAFLVLTAVENVAINFGKPEQKNLENLSLAEANQYIEEGQFAPGSMLPKVQAAIQFAESGTGRKSYITSLEHAYDAIAGKTGTVIAGE</sequence>
<organism evidence="11 12">
    <name type="scientific">Mesobacillus zeae</name>
    <dbReference type="NCBI Taxonomy" id="1917180"/>
    <lineage>
        <taxon>Bacteria</taxon>
        <taxon>Bacillati</taxon>
        <taxon>Bacillota</taxon>
        <taxon>Bacilli</taxon>
        <taxon>Bacillales</taxon>
        <taxon>Bacillaceae</taxon>
        <taxon>Mesobacillus</taxon>
    </lineage>
</organism>
<evidence type="ECO:0000256" key="3">
    <source>
        <dbReference type="ARBA" id="ARBA00013070"/>
    </source>
</evidence>
<dbReference type="GO" id="GO:0005829">
    <property type="term" value="C:cytosol"/>
    <property type="evidence" value="ECO:0007669"/>
    <property type="project" value="TreeGrafter"/>
</dbReference>
<dbReference type="PRINTS" id="PR01469">
    <property type="entry name" value="CARBMTKINASE"/>
</dbReference>
<dbReference type="NCBIfam" id="TIGR00746">
    <property type="entry name" value="arcC"/>
    <property type="match status" value="1"/>
</dbReference>
<dbReference type="RefSeq" id="WP_119113107.1">
    <property type="nucleotide sequence ID" value="NZ_CBCSEO010000001.1"/>
</dbReference>
<dbReference type="PANTHER" id="PTHR30409:SF1">
    <property type="entry name" value="CARBAMATE KINASE-RELATED"/>
    <property type="match status" value="1"/>
</dbReference>
<proteinExistence type="inferred from homology"/>
<comment type="pathway">
    <text evidence="1">Metabolic intermediate metabolism; carbamoyl phosphate degradation; CO(2) and NH(3) from carbamoyl phosphate: step 1/1.</text>
</comment>
<dbReference type="Proteomes" id="UP000265816">
    <property type="component" value="Unassembled WGS sequence"/>
</dbReference>
<dbReference type="AlphaFoldDB" id="A0A398B593"/>
<comment type="catalytic activity">
    <reaction evidence="7">
        <text>hydrogencarbonate + NH4(+) + ATP = carbamoyl phosphate + ADP + H2O + H(+)</text>
        <dbReference type="Rhea" id="RHEA:10152"/>
        <dbReference type="ChEBI" id="CHEBI:15377"/>
        <dbReference type="ChEBI" id="CHEBI:15378"/>
        <dbReference type="ChEBI" id="CHEBI:17544"/>
        <dbReference type="ChEBI" id="CHEBI:28938"/>
        <dbReference type="ChEBI" id="CHEBI:30616"/>
        <dbReference type="ChEBI" id="CHEBI:58228"/>
        <dbReference type="ChEBI" id="CHEBI:456216"/>
        <dbReference type="EC" id="2.7.2.2"/>
    </reaction>
</comment>
<evidence type="ECO:0000256" key="9">
    <source>
        <dbReference type="PIRNR" id="PIRNR000723"/>
    </source>
</evidence>
<dbReference type="PIRSF" id="PIRSF000723">
    <property type="entry name" value="Carbamate_kin"/>
    <property type="match status" value="1"/>
</dbReference>
<dbReference type="GO" id="GO:0019546">
    <property type="term" value="P:L-arginine deiminase pathway"/>
    <property type="evidence" value="ECO:0007669"/>
    <property type="project" value="TreeGrafter"/>
</dbReference>
<keyword evidence="6 9" id="KW-0418">Kinase</keyword>
<dbReference type="CDD" id="cd04235">
    <property type="entry name" value="AAK_CK"/>
    <property type="match status" value="1"/>
</dbReference>
<dbReference type="EMBL" id="QWVT01000019">
    <property type="protein sequence ID" value="RID84604.1"/>
    <property type="molecule type" value="Genomic_DNA"/>
</dbReference>
<dbReference type="OrthoDB" id="9766717at2"/>
<dbReference type="GO" id="GO:0008804">
    <property type="term" value="F:carbamate kinase activity"/>
    <property type="evidence" value="ECO:0007669"/>
    <property type="project" value="UniProtKB-UniRule"/>
</dbReference>
<name>A0A398B593_9BACI</name>
<protein>
    <recommendedName>
        <fullName evidence="3 8">Carbamate kinase</fullName>
    </recommendedName>
</protein>
<dbReference type="FunFam" id="3.40.1160.10:FF:000007">
    <property type="entry name" value="Carbamate kinase"/>
    <property type="match status" value="1"/>
</dbReference>
<evidence type="ECO:0000256" key="7">
    <source>
        <dbReference type="ARBA" id="ARBA00048467"/>
    </source>
</evidence>
<dbReference type="InterPro" id="IPR003964">
    <property type="entry name" value="Carb_kinase"/>
</dbReference>
<keyword evidence="12" id="KW-1185">Reference proteome</keyword>
<gene>
    <name evidence="11" type="primary">arcC</name>
    <name evidence="11" type="ORF">D1970_11975</name>
</gene>
<dbReference type="InterPro" id="IPR036393">
    <property type="entry name" value="AceGlu_kinase-like_sf"/>
</dbReference>
<accession>A0A398B593</accession>
<evidence type="ECO:0000256" key="8">
    <source>
        <dbReference type="NCBIfam" id="TIGR00746"/>
    </source>
</evidence>
<comment type="caution">
    <text evidence="11">The sequence shown here is derived from an EMBL/GenBank/DDBJ whole genome shotgun (WGS) entry which is preliminary data.</text>
</comment>
<evidence type="ECO:0000256" key="2">
    <source>
        <dbReference type="ARBA" id="ARBA00011066"/>
    </source>
</evidence>
<dbReference type="Pfam" id="PF00696">
    <property type="entry name" value="AA_kinase"/>
    <property type="match status" value="1"/>
</dbReference>
<dbReference type="NCBIfam" id="NF009007">
    <property type="entry name" value="PRK12352.1"/>
    <property type="match status" value="1"/>
</dbReference>
<reference evidence="11 12" key="1">
    <citation type="submission" date="2018-08" db="EMBL/GenBank/DDBJ databases">
        <title>Bacillus jemisoniae sp. nov., Bacillus chryseoplanitiae sp. nov., Bacillus resnikiae sp. nov., and Bacillus frankliniae sp. nov., isolated from Viking spacecraft and associated surfaces.</title>
        <authorList>
            <person name="Seuylemezian A."/>
            <person name="Vaishampayan P."/>
        </authorList>
    </citation>
    <scope>NUCLEOTIDE SEQUENCE [LARGE SCALE GENOMIC DNA]</scope>
    <source>
        <strain evidence="11 12">JJ-247</strain>
    </source>
</reference>
<evidence type="ECO:0000256" key="5">
    <source>
        <dbReference type="ARBA" id="ARBA00022679"/>
    </source>
</evidence>
<evidence type="ECO:0000256" key="4">
    <source>
        <dbReference type="ARBA" id="ARBA00022503"/>
    </source>
</evidence>
<evidence type="ECO:0000259" key="10">
    <source>
        <dbReference type="Pfam" id="PF00696"/>
    </source>
</evidence>